<reference evidence="1" key="1">
    <citation type="submission" date="2022-07" db="EMBL/GenBank/DDBJ databases">
        <title>Genomic of Streptomyces cavourensis F2.</title>
        <authorList>
            <person name="Hu S."/>
            <person name="Liang W."/>
        </authorList>
    </citation>
    <scope>NUCLEOTIDE SEQUENCE</scope>
    <source>
        <strain evidence="1">F2</strain>
        <plasmid evidence="1">unnamed</plasmid>
    </source>
</reference>
<gene>
    <name evidence="1" type="ORF">NLU04_34880</name>
</gene>
<sequence>MLPLLTVFEQRLVFGSAYTHTAVLAWQVWTGEPPADDSEPWEARDEA</sequence>
<keyword evidence="1" id="KW-0614">Plasmid</keyword>
<protein>
    <submittedName>
        <fullName evidence="1">Uncharacterized protein</fullName>
    </submittedName>
</protein>
<evidence type="ECO:0000313" key="1">
    <source>
        <dbReference type="EMBL" id="UTR83697.1"/>
    </source>
</evidence>
<dbReference type="EMBL" id="CP101398">
    <property type="protein sequence ID" value="UTR83697.1"/>
    <property type="molecule type" value="Genomic_DNA"/>
</dbReference>
<accession>A0ABY5FIV9</accession>
<keyword evidence="2" id="KW-1185">Reference proteome</keyword>
<proteinExistence type="predicted"/>
<dbReference type="RefSeq" id="WP_255240372.1">
    <property type="nucleotide sequence ID" value="NZ_CP101398.1"/>
</dbReference>
<name>A0ABY5FIV9_9ACTN</name>
<geneLocation type="plasmid" evidence="1 2">
    <name>unnamed</name>
</geneLocation>
<evidence type="ECO:0000313" key="2">
    <source>
        <dbReference type="Proteomes" id="UP001058236"/>
    </source>
</evidence>
<dbReference type="Proteomes" id="UP001058236">
    <property type="component" value="Plasmid unnamed"/>
</dbReference>
<organism evidence="1 2">
    <name type="scientific">Streptomyces cavourensis</name>
    <dbReference type="NCBI Taxonomy" id="67258"/>
    <lineage>
        <taxon>Bacteria</taxon>
        <taxon>Bacillati</taxon>
        <taxon>Actinomycetota</taxon>
        <taxon>Actinomycetes</taxon>
        <taxon>Kitasatosporales</taxon>
        <taxon>Streptomycetaceae</taxon>
        <taxon>Streptomyces</taxon>
    </lineage>
</organism>